<dbReference type="HAMAP" id="MF_00530">
    <property type="entry name" value="ATP_synth_epsil_bac"/>
    <property type="match status" value="1"/>
</dbReference>
<keyword evidence="10" id="KW-0472">Membrane</keyword>
<dbReference type="Gene3D" id="2.60.15.10">
    <property type="entry name" value="F0F1 ATP synthase delta/epsilon subunit, N-terminal"/>
    <property type="match status" value="1"/>
</dbReference>
<evidence type="ECO:0000256" key="10">
    <source>
        <dbReference type="ARBA" id="ARBA00023136"/>
    </source>
</evidence>
<dbReference type="InterPro" id="IPR036771">
    <property type="entry name" value="ATPsynth_dsu/esu_N"/>
</dbReference>
<dbReference type="FunFam" id="2.60.15.10:FF:000020">
    <property type="entry name" value="F-type H-ATPase delta subunit"/>
    <property type="match status" value="1"/>
</dbReference>
<protein>
    <recommendedName>
        <fullName evidence="11">ATP synthase F1 complex delta/epsilon subunit N-terminal domain-containing protein</fullName>
    </recommendedName>
</protein>
<evidence type="ECO:0000256" key="6">
    <source>
        <dbReference type="ARBA" id="ARBA00022946"/>
    </source>
</evidence>
<comment type="similarity">
    <text evidence="2">Belongs to the ATPase epsilon chain family.</text>
</comment>
<evidence type="ECO:0000256" key="9">
    <source>
        <dbReference type="ARBA" id="ARBA00023128"/>
    </source>
</evidence>
<keyword evidence="13" id="KW-1185">Reference proteome</keyword>
<gene>
    <name evidence="12" type="ORF">HJC23_010916</name>
</gene>
<evidence type="ECO:0000256" key="7">
    <source>
        <dbReference type="ARBA" id="ARBA00023065"/>
    </source>
</evidence>
<dbReference type="Proteomes" id="UP001516023">
    <property type="component" value="Unassembled WGS sequence"/>
</dbReference>
<dbReference type="PANTHER" id="PTHR13822">
    <property type="entry name" value="ATP SYNTHASE DELTA/EPSILON CHAIN"/>
    <property type="match status" value="1"/>
</dbReference>
<dbReference type="GO" id="GO:0005743">
    <property type="term" value="C:mitochondrial inner membrane"/>
    <property type="evidence" value="ECO:0007669"/>
    <property type="project" value="UniProtKB-SubCell"/>
</dbReference>
<reference evidence="12 13" key="1">
    <citation type="journal article" date="2020" name="G3 (Bethesda)">
        <title>Improved Reference Genome for Cyclotella cryptica CCMP332, a Model for Cell Wall Morphogenesis, Salinity Adaptation, and Lipid Production in Diatoms (Bacillariophyta).</title>
        <authorList>
            <person name="Roberts W.R."/>
            <person name="Downey K.M."/>
            <person name="Ruck E.C."/>
            <person name="Traller J.C."/>
            <person name="Alverson A.J."/>
        </authorList>
    </citation>
    <scope>NUCLEOTIDE SEQUENCE [LARGE SCALE GENOMIC DNA]</scope>
    <source>
        <strain evidence="12 13">CCMP332</strain>
    </source>
</reference>
<comment type="caution">
    <text evidence="12">The sequence shown here is derived from an EMBL/GenBank/DDBJ whole genome shotgun (WGS) entry which is preliminary data.</text>
</comment>
<comment type="subcellular location">
    <subcellularLocation>
        <location evidence="1">Mitochondrion inner membrane</location>
    </subcellularLocation>
</comment>
<keyword evidence="7" id="KW-0406">Ion transport</keyword>
<dbReference type="EMBL" id="JABMIG020000060">
    <property type="protein sequence ID" value="KAL3796769.1"/>
    <property type="molecule type" value="Genomic_DNA"/>
</dbReference>
<evidence type="ECO:0000313" key="12">
    <source>
        <dbReference type="EMBL" id="KAL3796769.1"/>
    </source>
</evidence>
<organism evidence="12 13">
    <name type="scientific">Cyclotella cryptica</name>
    <dbReference type="NCBI Taxonomy" id="29204"/>
    <lineage>
        <taxon>Eukaryota</taxon>
        <taxon>Sar</taxon>
        <taxon>Stramenopiles</taxon>
        <taxon>Ochrophyta</taxon>
        <taxon>Bacillariophyta</taxon>
        <taxon>Coscinodiscophyceae</taxon>
        <taxon>Thalassiosirophycidae</taxon>
        <taxon>Stephanodiscales</taxon>
        <taxon>Stephanodiscaceae</taxon>
        <taxon>Cyclotella</taxon>
    </lineage>
</organism>
<keyword evidence="4" id="KW-0375">Hydrogen ion transport</keyword>
<dbReference type="InterPro" id="IPR001469">
    <property type="entry name" value="ATP_synth_F1_dsu/esu"/>
</dbReference>
<evidence type="ECO:0000256" key="5">
    <source>
        <dbReference type="ARBA" id="ARBA00022792"/>
    </source>
</evidence>
<evidence type="ECO:0000256" key="4">
    <source>
        <dbReference type="ARBA" id="ARBA00022781"/>
    </source>
</evidence>
<dbReference type="InterPro" id="IPR020546">
    <property type="entry name" value="ATP_synth_F1_dsu/esu_N"/>
</dbReference>
<feature type="domain" description="ATP synthase F1 complex delta/epsilon subunit N-terminal" evidence="11">
    <location>
        <begin position="51"/>
        <end position="116"/>
    </location>
</feature>
<evidence type="ECO:0000259" key="11">
    <source>
        <dbReference type="Pfam" id="PF02823"/>
    </source>
</evidence>
<proteinExistence type="inferred from homology"/>
<keyword evidence="3" id="KW-0813">Transport</keyword>
<keyword evidence="6" id="KW-0809">Transit peptide</keyword>
<evidence type="ECO:0000313" key="13">
    <source>
        <dbReference type="Proteomes" id="UP001516023"/>
    </source>
</evidence>
<dbReference type="PANTHER" id="PTHR13822:SF7">
    <property type="entry name" value="ATP SYNTHASE SUBUNIT DELTA, MITOCHONDRIAL"/>
    <property type="match status" value="1"/>
</dbReference>
<keyword evidence="5" id="KW-0999">Mitochondrion inner membrane</keyword>
<keyword evidence="8" id="KW-0793">Thylakoid</keyword>
<dbReference type="Pfam" id="PF02823">
    <property type="entry name" value="ATP-synt_DE_N"/>
    <property type="match status" value="1"/>
</dbReference>
<name>A0ABD3QA42_9STRA</name>
<evidence type="ECO:0000256" key="2">
    <source>
        <dbReference type="ARBA" id="ARBA00005712"/>
    </source>
</evidence>
<evidence type="ECO:0000256" key="1">
    <source>
        <dbReference type="ARBA" id="ARBA00004273"/>
    </source>
</evidence>
<sequence length="186" mass="19581">MSTPPFRCSLSSIYRATPPTMMNSLRRAALRTTTTLTRRTFATEAPGAGLMHLNFNLPQETLYASAPVKSVVVPGAMGEYEVTADHVPIVAELKAGMLTINHEGGESEKYFVAGGFSLTHEGSTTDIVCPEAVKLDDIDSAAVQKNYEAAKAKAASAEAGSMEAAEAMIEVEVNRAMGGALGLTLA</sequence>
<accession>A0ABD3QA42</accession>
<dbReference type="SUPFAM" id="SSF51344">
    <property type="entry name" value="Epsilon subunit of F1F0-ATP synthase N-terminal domain"/>
    <property type="match status" value="1"/>
</dbReference>
<keyword evidence="9" id="KW-0496">Mitochondrion</keyword>
<dbReference type="AlphaFoldDB" id="A0ABD3QA42"/>
<dbReference type="CDD" id="cd12152">
    <property type="entry name" value="F1-ATPase_delta"/>
    <property type="match status" value="1"/>
</dbReference>
<evidence type="ECO:0000256" key="8">
    <source>
        <dbReference type="ARBA" id="ARBA00023078"/>
    </source>
</evidence>
<evidence type="ECO:0000256" key="3">
    <source>
        <dbReference type="ARBA" id="ARBA00022448"/>
    </source>
</evidence>
<dbReference type="GO" id="GO:1902600">
    <property type="term" value="P:proton transmembrane transport"/>
    <property type="evidence" value="ECO:0007669"/>
    <property type="project" value="UniProtKB-KW"/>
</dbReference>